<protein>
    <recommendedName>
        <fullName evidence="1">DUF4440 domain-containing protein</fullName>
    </recommendedName>
</protein>
<organism evidence="2 3">
    <name type="scientific">Legionella drozanskii LLAP-1</name>
    <dbReference type="NCBI Taxonomy" id="1212489"/>
    <lineage>
        <taxon>Bacteria</taxon>
        <taxon>Pseudomonadati</taxon>
        <taxon>Pseudomonadota</taxon>
        <taxon>Gammaproteobacteria</taxon>
        <taxon>Legionellales</taxon>
        <taxon>Legionellaceae</taxon>
        <taxon>Legionella</taxon>
    </lineage>
</organism>
<dbReference type="Gene3D" id="3.10.450.50">
    <property type="match status" value="1"/>
</dbReference>
<dbReference type="STRING" id="1212489.Ldro_2972"/>
<evidence type="ECO:0000259" key="1">
    <source>
        <dbReference type="Pfam" id="PF14534"/>
    </source>
</evidence>
<dbReference type="Proteomes" id="UP000054736">
    <property type="component" value="Unassembled WGS sequence"/>
</dbReference>
<name>A0A0W0SM78_9GAMM</name>
<dbReference type="InterPro" id="IPR032710">
    <property type="entry name" value="NTF2-like_dom_sf"/>
</dbReference>
<dbReference type="EMBL" id="LNXY01000032">
    <property type="protein sequence ID" value="KTC84369.1"/>
    <property type="molecule type" value="Genomic_DNA"/>
</dbReference>
<feature type="domain" description="DUF4440" evidence="1">
    <location>
        <begin position="7"/>
        <end position="102"/>
    </location>
</feature>
<accession>A0A0W0SM78</accession>
<proteinExistence type="predicted"/>
<dbReference type="OrthoDB" id="121974at2"/>
<dbReference type="PATRIC" id="fig|1212489.4.peg.3141"/>
<comment type="caution">
    <text evidence="2">The sequence shown here is derived from an EMBL/GenBank/DDBJ whole genome shotgun (WGS) entry which is preliminary data.</text>
</comment>
<dbReference type="AlphaFoldDB" id="A0A0W0SM78"/>
<sequence length="112" mass="12983">MNQTIYELELSLLTPTVRQSKAKLNNLLADNFLEFGSSGKIYNKEYQLNSLPSEEQKKFFVEDFTTIELMPQVILATYKVTINTQKSLRSSLWKFNGKNWQMIFHQGTNVIG</sequence>
<keyword evidence="3" id="KW-1185">Reference proteome</keyword>
<dbReference type="InterPro" id="IPR027843">
    <property type="entry name" value="DUF4440"/>
</dbReference>
<dbReference type="RefSeq" id="WP_058497245.1">
    <property type="nucleotide sequence ID" value="NZ_CAAAIU010000023.1"/>
</dbReference>
<dbReference type="SUPFAM" id="SSF54427">
    <property type="entry name" value="NTF2-like"/>
    <property type="match status" value="1"/>
</dbReference>
<evidence type="ECO:0000313" key="3">
    <source>
        <dbReference type="Proteomes" id="UP000054736"/>
    </source>
</evidence>
<evidence type="ECO:0000313" key="2">
    <source>
        <dbReference type="EMBL" id="KTC84369.1"/>
    </source>
</evidence>
<gene>
    <name evidence="2" type="ORF">Ldro_2972</name>
</gene>
<reference evidence="2 3" key="1">
    <citation type="submission" date="2015-11" db="EMBL/GenBank/DDBJ databases">
        <title>Genomic analysis of 38 Legionella species identifies large and diverse effector repertoires.</title>
        <authorList>
            <person name="Burstein D."/>
            <person name="Amaro F."/>
            <person name="Zusman T."/>
            <person name="Lifshitz Z."/>
            <person name="Cohen O."/>
            <person name="Gilbert J.A."/>
            <person name="Pupko T."/>
            <person name="Shuman H.A."/>
            <person name="Segal G."/>
        </authorList>
    </citation>
    <scope>NUCLEOTIDE SEQUENCE [LARGE SCALE GENOMIC DNA]</scope>
    <source>
        <strain evidence="2 3">ATCC 700990</strain>
    </source>
</reference>
<dbReference type="Pfam" id="PF14534">
    <property type="entry name" value="DUF4440"/>
    <property type="match status" value="1"/>
</dbReference>